<keyword evidence="3" id="KW-1185">Reference proteome</keyword>
<proteinExistence type="predicted"/>
<comment type="caution">
    <text evidence="2">The sequence shown here is derived from an EMBL/GenBank/DDBJ whole genome shotgun (WGS) entry which is preliminary data.</text>
</comment>
<evidence type="ECO:0000256" key="1">
    <source>
        <dbReference type="SAM" id="MobiDB-lite"/>
    </source>
</evidence>
<dbReference type="Proteomes" id="UP000593571">
    <property type="component" value="Unassembled WGS sequence"/>
</dbReference>
<reference evidence="2 3" key="1">
    <citation type="journal article" date="2020" name="Nature">
        <title>Six reference-quality genomes reveal evolution of bat adaptations.</title>
        <authorList>
            <person name="Jebb D."/>
            <person name="Huang Z."/>
            <person name="Pippel M."/>
            <person name="Hughes G.M."/>
            <person name="Lavrichenko K."/>
            <person name="Devanna P."/>
            <person name="Winkler S."/>
            <person name="Jermiin L.S."/>
            <person name="Skirmuntt E.C."/>
            <person name="Katzourakis A."/>
            <person name="Burkitt-Gray L."/>
            <person name="Ray D.A."/>
            <person name="Sullivan K.A.M."/>
            <person name="Roscito J.G."/>
            <person name="Kirilenko B.M."/>
            <person name="Davalos L.M."/>
            <person name="Corthals A.P."/>
            <person name="Power M.L."/>
            <person name="Jones G."/>
            <person name="Ransome R.D."/>
            <person name="Dechmann D.K.N."/>
            <person name="Locatelli A.G."/>
            <person name="Puechmaille S.J."/>
            <person name="Fedrigo O."/>
            <person name="Jarvis E.D."/>
            <person name="Hiller M."/>
            <person name="Vernes S.C."/>
            <person name="Myers E.W."/>
            <person name="Teeling E.C."/>
        </authorList>
    </citation>
    <scope>NUCLEOTIDE SEQUENCE [LARGE SCALE GENOMIC DNA]</scope>
    <source>
        <strain evidence="2">MRouAeg1</strain>
        <tissue evidence="2">Muscle</tissue>
    </source>
</reference>
<organism evidence="2 3">
    <name type="scientific">Rousettus aegyptiacus</name>
    <name type="common">Egyptian fruit bat</name>
    <name type="synonym">Pteropus aegyptiacus</name>
    <dbReference type="NCBI Taxonomy" id="9407"/>
    <lineage>
        <taxon>Eukaryota</taxon>
        <taxon>Metazoa</taxon>
        <taxon>Chordata</taxon>
        <taxon>Craniata</taxon>
        <taxon>Vertebrata</taxon>
        <taxon>Euteleostomi</taxon>
        <taxon>Mammalia</taxon>
        <taxon>Eutheria</taxon>
        <taxon>Laurasiatheria</taxon>
        <taxon>Chiroptera</taxon>
        <taxon>Yinpterochiroptera</taxon>
        <taxon>Pteropodoidea</taxon>
        <taxon>Pteropodidae</taxon>
        <taxon>Rousettinae</taxon>
        <taxon>Rousettus</taxon>
    </lineage>
</organism>
<protein>
    <submittedName>
        <fullName evidence="2">Uncharacterized protein</fullName>
    </submittedName>
</protein>
<evidence type="ECO:0000313" key="2">
    <source>
        <dbReference type="EMBL" id="KAF6485718.1"/>
    </source>
</evidence>
<feature type="region of interest" description="Disordered" evidence="1">
    <location>
        <begin position="1"/>
        <end position="33"/>
    </location>
</feature>
<name>A0A7J8IMY8_ROUAE</name>
<gene>
    <name evidence="2" type="ORF">HJG63_010847</name>
</gene>
<dbReference type="AlphaFoldDB" id="A0A7J8IMY8"/>
<dbReference type="EMBL" id="JACASE010000003">
    <property type="protein sequence ID" value="KAF6485718.1"/>
    <property type="molecule type" value="Genomic_DNA"/>
</dbReference>
<evidence type="ECO:0000313" key="3">
    <source>
        <dbReference type="Proteomes" id="UP000593571"/>
    </source>
</evidence>
<accession>A0A7J8IMY8</accession>
<sequence length="143" mass="13770">MSVPAEGDSPRLPGPGGGAGPDAGSEPRVRQGLGSALVGGPELVWGRLGETCGHFPQGHLQRGPVADTSACLQGLHLAPPDVHAPGASGKGAAGPGAGAGAVCLAVGGLALRDWVGGQAAGRPGAPACAPCCFSPLFDNGIRV</sequence>